<keyword evidence="2 6" id="KW-0808">Transferase</keyword>
<evidence type="ECO:0000256" key="6">
    <source>
        <dbReference type="HAMAP-Rule" id="MF_01978"/>
    </source>
</evidence>
<proteinExistence type="inferred from homology"/>
<keyword evidence="3 6" id="KW-0479">Metal-binding</keyword>
<feature type="site" description="Important for catalytic activity; stabilizes the transition state when the phosphoryl donor is PPi" evidence="6">
    <location>
        <position position="144"/>
    </location>
</feature>
<dbReference type="InterPro" id="IPR035966">
    <property type="entry name" value="PKF_sf"/>
</dbReference>
<dbReference type="InterPro" id="IPR000023">
    <property type="entry name" value="Phosphofructokinase_dom"/>
</dbReference>
<comment type="activity regulation">
    <text evidence="6">Non-allosteric.</text>
</comment>
<evidence type="ECO:0000256" key="3">
    <source>
        <dbReference type="ARBA" id="ARBA00022723"/>
    </source>
</evidence>
<protein>
    <recommendedName>
        <fullName evidence="6">Pyrophosphate--fructose 6-phosphate 1-phosphotransferase</fullName>
        <ecNumber evidence="6">2.7.1.90</ecNumber>
    </recommendedName>
    <alternativeName>
        <fullName evidence="6">6-phosphofructokinase, pyrophosphate dependent</fullName>
    </alternativeName>
    <alternativeName>
        <fullName evidence="6">PPi-dependent phosphofructokinase</fullName>
        <shortName evidence="6">PPi-PFK</shortName>
    </alternativeName>
    <alternativeName>
        <fullName evidence="6">Pyrophosphate-dependent 6-phosphofructose-1-kinase</fullName>
    </alternativeName>
</protein>
<dbReference type="Gene3D" id="3.40.50.460">
    <property type="entry name" value="Phosphofructokinase domain"/>
    <property type="match status" value="1"/>
</dbReference>
<evidence type="ECO:0000256" key="1">
    <source>
        <dbReference type="ARBA" id="ARBA00001946"/>
    </source>
</evidence>
<comment type="cofactor">
    <cofactor evidence="1 6">
        <name>Mg(2+)</name>
        <dbReference type="ChEBI" id="CHEBI:18420"/>
    </cofactor>
</comment>
<dbReference type="EMBL" id="NXNG01000002">
    <property type="protein sequence ID" value="PWT25956.1"/>
    <property type="molecule type" value="Genomic_DNA"/>
</dbReference>
<feature type="binding site" evidence="6">
    <location>
        <position position="117"/>
    </location>
    <ligand>
        <name>Mg(2+)</name>
        <dbReference type="ChEBI" id="CHEBI:18420"/>
        <note>catalytic</note>
    </ligand>
</feature>
<dbReference type="InterPro" id="IPR050929">
    <property type="entry name" value="PFKA"/>
</dbReference>
<reference evidence="9 10" key="1">
    <citation type="submission" date="2016-10" db="EMBL/GenBank/DDBJ databases">
        <authorList>
            <person name="de Groot N.N."/>
        </authorList>
    </citation>
    <scope>NUCLEOTIDE SEQUENCE [LARGE SCALE GENOMIC DNA]</scope>
    <source>
        <strain evidence="9 10">AR40</strain>
    </source>
</reference>
<comment type="function">
    <text evidence="6">Catalyzes the phosphorylation of D-fructose 6-phosphate, the first committing step of glycolysis. Uses inorganic phosphate (PPi) as phosphoryl donor instead of ATP like common ATP-dependent phosphofructokinases (ATP-PFKs), which renders the reaction reversible, and can thus function both in glycolysis and gluconeogenesis. Consistently, PPi-PFK can replace the enzymes of both the forward (ATP-PFK) and reverse (fructose-bisphosphatase (FBPase)) reactions.</text>
</comment>
<evidence type="ECO:0000313" key="9">
    <source>
        <dbReference type="EMBL" id="SES11210.1"/>
    </source>
</evidence>
<dbReference type="Proteomes" id="UP000182584">
    <property type="component" value="Unassembled WGS sequence"/>
</dbReference>
<sequence length="419" mass="45923">MANNKKRNVIVGQSGGPTAAINSSLAGVYRTAKDRGYNKVYGMLHGVQGLLEGRYVDLSEHIQSGLDAELLKRTPSAYLGSCRYKLPGINENKEVYEKIFDILEKLEIDCFIYIGGNDSMDTIKKLSDYAIVFGSDIRFVGCPKTIDNDLALTDHTPGYGSAAKYIGTSVKEIIRDGWSLETAHGQVMVVEIMGRNAGWLTGAAALSKSEDCDGPDAIYLPELPFDIQAFIDKCKELLKKKASVVVAVSEGIHTADGKYICEMDNDPDYVDAFGHKQLTGTARYLCSVLAAEIGCKTRAIELSTLQRAASHCASRVDILEAYEVGGAAMKAADEGDTGKMVVIKRLSDDPYQAGTEVKDVHKIANDERLVPRNWITKDGTYVTNEFITYVRPLIQGDVSPIMVDGIPRHLYRKGFQDLL</sequence>
<dbReference type="EC" id="2.7.1.90" evidence="6"/>
<dbReference type="PIRSF" id="PIRSF036483">
    <property type="entry name" value="PFK_XF0274"/>
    <property type="match status" value="1"/>
</dbReference>
<organism evidence="9 10">
    <name type="scientific">Butyrivibrio fibrisolvens</name>
    <dbReference type="NCBI Taxonomy" id="831"/>
    <lineage>
        <taxon>Bacteria</taxon>
        <taxon>Bacillati</taxon>
        <taxon>Bacillota</taxon>
        <taxon>Clostridia</taxon>
        <taxon>Lachnospirales</taxon>
        <taxon>Lachnospiraceae</taxon>
        <taxon>Butyrivibrio</taxon>
    </lineage>
</organism>
<dbReference type="GO" id="GO:0006002">
    <property type="term" value="P:fructose 6-phosphate metabolic process"/>
    <property type="evidence" value="ECO:0007669"/>
    <property type="project" value="InterPro"/>
</dbReference>
<dbReference type="GO" id="GO:0047334">
    <property type="term" value="F:diphosphate-fructose-6-phosphate 1-phosphotransferase activity"/>
    <property type="evidence" value="ECO:0007669"/>
    <property type="project" value="UniProtKB-EC"/>
</dbReference>
<comment type="subcellular location">
    <subcellularLocation>
        <location evidence="6">Cytoplasm</location>
    </subcellularLocation>
</comment>
<evidence type="ECO:0000313" key="10">
    <source>
        <dbReference type="Proteomes" id="UP000182584"/>
    </source>
</evidence>
<comment type="subunit">
    <text evidence="6">Homodimer.</text>
</comment>
<reference evidence="8 11" key="2">
    <citation type="submission" date="2017-09" db="EMBL/GenBank/DDBJ databases">
        <title>High-quality draft genome sequence of Butyrivibrio fibrisolvens INBov1, isolated from cow rumen.</title>
        <authorList>
            <person name="Rodriguez Hernaez J."/>
            <person name="Rivarola M."/>
            <person name="Paniego N."/>
            <person name="Cravero S."/>
            <person name="Ceron Cucchi M."/>
            <person name="Martinez M.C."/>
        </authorList>
    </citation>
    <scope>NUCLEOTIDE SEQUENCE [LARGE SCALE GENOMIC DNA]</scope>
    <source>
        <strain evidence="8 11">INBov1</strain>
        <plasmid evidence="8">pINBov266</plasmid>
        <plasmid evidence="11">pinbov266</plasmid>
    </source>
</reference>
<accession>A0A1H9UNW5</accession>
<dbReference type="GO" id="GO:0005737">
    <property type="term" value="C:cytoplasm"/>
    <property type="evidence" value="ECO:0007669"/>
    <property type="project" value="UniProtKB-SubCell"/>
</dbReference>
<dbReference type="RefSeq" id="WP_022754879.1">
    <property type="nucleotide sequence ID" value="NZ_CM009897.1"/>
</dbReference>
<dbReference type="Pfam" id="PF00365">
    <property type="entry name" value="PFK"/>
    <property type="match status" value="1"/>
</dbReference>
<dbReference type="SUPFAM" id="SSF53784">
    <property type="entry name" value="Phosphofructokinase"/>
    <property type="match status" value="1"/>
</dbReference>
<keyword evidence="11" id="KW-1185">Reference proteome</keyword>
<comment type="caution">
    <text evidence="6">Lacks conserved residue(s) required for the propagation of feature annotation.</text>
</comment>
<dbReference type="EMBL" id="FOGJ01000019">
    <property type="protein sequence ID" value="SES11210.1"/>
    <property type="molecule type" value="Genomic_DNA"/>
</dbReference>
<feature type="binding site" evidence="6">
    <location>
        <begin position="145"/>
        <end position="147"/>
    </location>
    <ligand>
        <name>substrate</name>
    </ligand>
</feature>
<geneLocation type="plasmid" evidence="8">
    <name>pINBov266</name>
</geneLocation>
<evidence type="ECO:0000256" key="4">
    <source>
        <dbReference type="ARBA" id="ARBA00022777"/>
    </source>
</evidence>
<geneLocation type="plasmid" evidence="11">
    <name>pinbov266</name>
</geneLocation>
<dbReference type="AlphaFoldDB" id="A0A1H9UNW5"/>
<gene>
    <name evidence="6" type="primary">pfp</name>
    <name evidence="8" type="ORF">CPT75_00810</name>
    <name evidence="9" type="ORF">SAMN04487884_11935</name>
</gene>
<evidence type="ECO:0000256" key="2">
    <source>
        <dbReference type="ARBA" id="ARBA00022679"/>
    </source>
</evidence>
<evidence type="ECO:0000313" key="8">
    <source>
        <dbReference type="EMBL" id="PWT25956.1"/>
    </source>
</evidence>
<name>A0A1H9UNW5_BUTFI</name>
<feature type="binding site" evidence="6">
    <location>
        <begin position="193"/>
        <end position="195"/>
    </location>
    <ligand>
        <name>substrate</name>
    </ligand>
</feature>
<dbReference type="eggNOG" id="COG0205">
    <property type="taxonomic scope" value="Bacteria"/>
</dbReference>
<feature type="active site" description="Proton acceptor" evidence="6">
    <location>
        <position position="147"/>
    </location>
</feature>
<dbReference type="GO" id="GO:0046872">
    <property type="term" value="F:metal ion binding"/>
    <property type="evidence" value="ECO:0007669"/>
    <property type="project" value="UniProtKB-KW"/>
</dbReference>
<comment type="pathway">
    <text evidence="6">Carbohydrate degradation; glycolysis; D-glyceraldehyde 3-phosphate and glycerone phosphate from D-glucose: step 3/4.</text>
</comment>
<comment type="catalytic activity">
    <reaction evidence="6">
        <text>beta-D-fructose 6-phosphate + diphosphate = beta-D-fructose 1,6-bisphosphate + phosphate + H(+)</text>
        <dbReference type="Rhea" id="RHEA:13613"/>
        <dbReference type="ChEBI" id="CHEBI:15378"/>
        <dbReference type="ChEBI" id="CHEBI:32966"/>
        <dbReference type="ChEBI" id="CHEBI:33019"/>
        <dbReference type="ChEBI" id="CHEBI:43474"/>
        <dbReference type="ChEBI" id="CHEBI:57634"/>
        <dbReference type="EC" id="2.7.1.90"/>
    </reaction>
</comment>
<feature type="site" description="Important for catalytic activity and substrate specificity; stabilizes the transition state when the phosphoryl donor is PPi; prevents ATP from binding by mimicking the alpha-phosphate group of ATP" evidence="6">
    <location>
        <position position="118"/>
    </location>
</feature>
<dbReference type="NCBIfam" id="NF010675">
    <property type="entry name" value="PRK14072.1"/>
    <property type="match status" value="1"/>
</dbReference>
<evidence type="ECO:0000256" key="5">
    <source>
        <dbReference type="ARBA" id="ARBA00022842"/>
    </source>
</evidence>
<dbReference type="OrthoDB" id="9802503at2"/>
<dbReference type="GO" id="GO:0003872">
    <property type="term" value="F:6-phosphofructokinase activity"/>
    <property type="evidence" value="ECO:0007669"/>
    <property type="project" value="UniProtKB-UniRule"/>
</dbReference>
<dbReference type="InterPro" id="IPR022953">
    <property type="entry name" value="ATP_PFK"/>
</dbReference>
<dbReference type="PANTHER" id="PTHR45770">
    <property type="entry name" value="ATP-DEPENDENT 6-PHOSPHOFRUCTOKINASE 1"/>
    <property type="match status" value="1"/>
</dbReference>
<feature type="binding site" evidence="6">
    <location>
        <position position="250"/>
    </location>
    <ligand>
        <name>substrate</name>
    </ligand>
</feature>
<dbReference type="PRINTS" id="PR00476">
    <property type="entry name" value="PHFRCTKINASE"/>
</dbReference>
<keyword evidence="8" id="KW-0614">Plasmid</keyword>
<evidence type="ECO:0000259" key="7">
    <source>
        <dbReference type="Pfam" id="PF00365"/>
    </source>
</evidence>
<dbReference type="Proteomes" id="UP000245488">
    <property type="component" value="Plasmid pINBov266"/>
</dbReference>
<keyword evidence="4 6" id="KW-0418">Kinase</keyword>
<comment type="similarity">
    <text evidence="6">Belongs to the phosphofructokinase type A (PFKA) family. PPi-dependent PFK group II subfamily. Clade 'B2' sub-subfamily.</text>
</comment>
<dbReference type="InterPro" id="IPR011404">
    <property type="entry name" value="PPi-PFK"/>
</dbReference>
<keyword evidence="5 6" id="KW-0460">Magnesium</keyword>
<keyword evidence="6" id="KW-0324">Glycolysis</keyword>
<keyword evidence="6" id="KW-0963">Cytoplasm</keyword>
<dbReference type="UniPathway" id="UPA00109">
    <property type="reaction ID" value="UER00182"/>
</dbReference>
<feature type="domain" description="Phosphofructokinase" evidence="7">
    <location>
        <begin position="9"/>
        <end position="331"/>
    </location>
</feature>
<dbReference type="HAMAP" id="MF_01978">
    <property type="entry name" value="Phosphofructokinase_II_B2"/>
    <property type="match status" value="1"/>
</dbReference>
<feature type="binding site" evidence="6">
    <location>
        <position position="16"/>
    </location>
    <ligand>
        <name>diphosphate</name>
        <dbReference type="ChEBI" id="CHEBI:33019"/>
    </ligand>
</feature>
<evidence type="ECO:0000313" key="11">
    <source>
        <dbReference type="Proteomes" id="UP000245488"/>
    </source>
</evidence>
<dbReference type="Gene3D" id="3.40.50.450">
    <property type="match status" value="1"/>
</dbReference>